<dbReference type="Pfam" id="PF13424">
    <property type="entry name" value="TPR_12"/>
    <property type="match status" value="3"/>
</dbReference>
<dbReference type="InterPro" id="IPR053137">
    <property type="entry name" value="NLR-like"/>
</dbReference>
<evidence type="ECO:0000256" key="1">
    <source>
        <dbReference type="SAM" id="MobiDB-lite"/>
    </source>
</evidence>
<feature type="compositionally biased region" description="Polar residues" evidence="1">
    <location>
        <begin position="16"/>
        <end position="30"/>
    </location>
</feature>
<dbReference type="Proteomes" id="UP000078368">
    <property type="component" value="Unassembled WGS sequence"/>
</dbReference>
<protein>
    <recommendedName>
        <fullName evidence="4">Tetratricopeptide repeat protein</fullName>
    </recommendedName>
</protein>
<gene>
    <name evidence="2" type="ORF">A4H34_00590</name>
</gene>
<name>A0A179B3Z0_9ACTO</name>
<dbReference type="STRING" id="1823756.A4H34_00590"/>
<dbReference type="OrthoDB" id="594504at2"/>
<proteinExistence type="predicted"/>
<dbReference type="InterPro" id="IPR011990">
    <property type="entry name" value="TPR-like_helical_dom_sf"/>
</dbReference>
<dbReference type="SUPFAM" id="SSF48452">
    <property type="entry name" value="TPR-like"/>
    <property type="match status" value="3"/>
</dbReference>
<dbReference type="Gene3D" id="1.25.40.10">
    <property type="entry name" value="Tetratricopeptide repeat domain"/>
    <property type="match status" value="2"/>
</dbReference>
<reference evidence="2 3" key="1">
    <citation type="submission" date="2016-04" db="EMBL/GenBank/DDBJ databases">
        <title>Peptidophaga gingivicola gen. nov., sp. nov., isolated from human subgingival plaque.</title>
        <authorList>
            <person name="Beall C.J."/>
            <person name="Mokrzan E.M."/>
            <person name="Griffen A.L."/>
            <person name="Leys E.J."/>
        </authorList>
    </citation>
    <scope>NUCLEOTIDE SEQUENCE [LARGE SCALE GENOMIC DNA]</scope>
    <source>
        <strain evidence="2 3">BA112</strain>
    </source>
</reference>
<comment type="caution">
    <text evidence="2">The sequence shown here is derived from an EMBL/GenBank/DDBJ whole genome shotgun (WGS) entry which is preliminary data.</text>
</comment>
<feature type="region of interest" description="Disordered" evidence="1">
    <location>
        <begin position="1"/>
        <end position="30"/>
    </location>
</feature>
<evidence type="ECO:0000313" key="3">
    <source>
        <dbReference type="Proteomes" id="UP000078368"/>
    </source>
</evidence>
<dbReference type="Pfam" id="PF13374">
    <property type="entry name" value="TPR_10"/>
    <property type="match status" value="1"/>
</dbReference>
<evidence type="ECO:0000313" key="2">
    <source>
        <dbReference type="EMBL" id="OAP85734.1"/>
    </source>
</evidence>
<accession>A0A179B3Z0</accession>
<keyword evidence="3" id="KW-1185">Reference proteome</keyword>
<dbReference type="PANTHER" id="PTHR46082">
    <property type="entry name" value="ATP/GTP-BINDING PROTEIN-RELATED"/>
    <property type="match status" value="1"/>
</dbReference>
<dbReference type="PANTHER" id="PTHR46082:SF6">
    <property type="entry name" value="AAA+ ATPASE DOMAIN-CONTAINING PROTEIN-RELATED"/>
    <property type="match status" value="1"/>
</dbReference>
<feature type="compositionally biased region" description="Basic and acidic residues" evidence="1">
    <location>
        <begin position="1"/>
        <end position="14"/>
    </location>
</feature>
<dbReference type="EMBL" id="LVZK01000001">
    <property type="protein sequence ID" value="OAP85734.1"/>
    <property type="molecule type" value="Genomic_DNA"/>
</dbReference>
<dbReference type="RefSeq" id="WP_064230720.1">
    <property type="nucleotide sequence ID" value="NZ_LVZK01000001.1"/>
</dbReference>
<organism evidence="2 3">
    <name type="scientific">Peptidiphaga gingivicola</name>
    <dbReference type="NCBI Taxonomy" id="2741497"/>
    <lineage>
        <taxon>Bacteria</taxon>
        <taxon>Bacillati</taxon>
        <taxon>Actinomycetota</taxon>
        <taxon>Actinomycetes</taxon>
        <taxon>Actinomycetales</taxon>
        <taxon>Actinomycetaceae</taxon>
        <taxon>Peptidiphaga</taxon>
    </lineage>
</organism>
<sequence length="637" mass="68776">MSSERSFDAKHGKENTGASRQNGPDTTGRFTRPQSVAFLIEHTGVNDPDGAARVAEALGDLPVALEQAATTIRLVGYPRLDDYLANLREFGLDESADGPSSGGYGQPISRPADGYPALAPTALLMARQAVQDHLAEKDSASGDETAAHASAAFLQLAALALLAPSGVPRHWLYQTGASEQIARETLEELVSLSVCTPSADGRYISIHELQGRAFRQDYATDPSLFDAVKRAVVSMLEITDMKEAAADEAQRANVLDMVIQLNAVAERDEGGALHSSRESCIDLPSVFGLVNNTIYRLNMIDSPQIAITFEDTVRKLVSSYGADHPDTFAIRTNLALAHRETGETMKAIDAYESLFAERLRALGPDHPDTLDTLANLAEAHMETGDFEGAVGILEALAADQTRVFGPDDAGTLGTRGNLAESYLQTGRTQQAIDLLKGFVRDVDRALGPDHPYTLTTRNRLARAYMDAGKFKKARKELNALLPDRIRVLGPDHPDTLAVRSNLAYICNAVGDYGQAIEILGELIADEVRALGPDHYLTLTARSNLARAHTVSGNPQKAIEILEAVLDSQFRSLGVDHPDALDTRGDLACAYSVLGDYRKAIAIFQSLLDDQTRILGPDHPDTLLTRESLAEALSEAQE</sequence>
<evidence type="ECO:0008006" key="4">
    <source>
        <dbReference type="Google" id="ProtNLM"/>
    </source>
</evidence>
<dbReference type="AlphaFoldDB" id="A0A179B3Z0"/>